<accession>A0ACC1SAH5</accession>
<keyword evidence="2" id="KW-1185">Reference proteome</keyword>
<proteinExistence type="predicted"/>
<dbReference type="EMBL" id="JANHOG010001534">
    <property type="protein sequence ID" value="KAJ3535508.1"/>
    <property type="molecule type" value="Genomic_DNA"/>
</dbReference>
<dbReference type="Proteomes" id="UP001148662">
    <property type="component" value="Unassembled WGS sequence"/>
</dbReference>
<sequence length="329" mass="36212">MTIAFSDHATPWSVLWHHETELTLFPDANATESVGPPLPHGCEDDSGCHIVPQKSYETSRLFDVRPPVPFSKGGDQGVSTDCDSVMSAKGRSRHGGPTLAETPFPRMTVARHIAKSVKQWIEGSGGAWILSNGDTVRYENLILMRMENVSEGSWQIILGYYPPIGCMSQDTHAHDTLTLLLSPDSHPTGPRQMALDGHHLHKSIHIVRDVCVSIQVMVRAPNIRNLRTFPFPCLLDALSGCFPITVRQSATATAGITGSMSKTHGTLSAAPVLRQRHWLPAFVHKLRRRASLIVIHSSEGSGILPTKQHHHHRHHTIRRPDVNASQAQG</sequence>
<gene>
    <name evidence="1" type="ORF">NM688_g6967</name>
</gene>
<evidence type="ECO:0000313" key="2">
    <source>
        <dbReference type="Proteomes" id="UP001148662"/>
    </source>
</evidence>
<comment type="caution">
    <text evidence="1">The sequence shown here is derived from an EMBL/GenBank/DDBJ whole genome shotgun (WGS) entry which is preliminary data.</text>
</comment>
<reference evidence="1" key="1">
    <citation type="submission" date="2022-07" db="EMBL/GenBank/DDBJ databases">
        <title>Genome Sequence of Phlebia brevispora.</title>
        <authorList>
            <person name="Buettner E."/>
        </authorList>
    </citation>
    <scope>NUCLEOTIDE SEQUENCE</scope>
    <source>
        <strain evidence="1">MPL23</strain>
    </source>
</reference>
<evidence type="ECO:0000313" key="1">
    <source>
        <dbReference type="EMBL" id="KAJ3535508.1"/>
    </source>
</evidence>
<name>A0ACC1SAH5_9APHY</name>
<organism evidence="1 2">
    <name type="scientific">Phlebia brevispora</name>
    <dbReference type="NCBI Taxonomy" id="194682"/>
    <lineage>
        <taxon>Eukaryota</taxon>
        <taxon>Fungi</taxon>
        <taxon>Dikarya</taxon>
        <taxon>Basidiomycota</taxon>
        <taxon>Agaricomycotina</taxon>
        <taxon>Agaricomycetes</taxon>
        <taxon>Polyporales</taxon>
        <taxon>Meruliaceae</taxon>
        <taxon>Phlebia</taxon>
    </lineage>
</organism>
<protein>
    <submittedName>
        <fullName evidence="1">Uncharacterized protein</fullName>
    </submittedName>
</protein>